<keyword evidence="4" id="KW-1185">Reference proteome</keyword>
<dbReference type="RefSeq" id="WP_345227865.1">
    <property type="nucleotide sequence ID" value="NZ_BAAAXE010000014.1"/>
</dbReference>
<evidence type="ECO:0000256" key="2">
    <source>
        <dbReference type="SAM" id="SignalP"/>
    </source>
</evidence>
<name>A0ABV5P588_STRCM</name>
<dbReference type="Proteomes" id="UP001589718">
    <property type="component" value="Unassembled WGS sequence"/>
</dbReference>
<evidence type="ECO:0000256" key="1">
    <source>
        <dbReference type="SAM" id="MobiDB-lite"/>
    </source>
</evidence>
<comment type="caution">
    <text evidence="3">The sequence shown here is derived from an EMBL/GenBank/DDBJ whole genome shotgun (WGS) entry which is preliminary data.</text>
</comment>
<sequence length="173" mass="18318">MNTQRSYLAHAALIAALALAAPLAATPASATPATTPTASAATPAAVTPAGPASPAVRGEARTPAAQVDHFFTAYRKAVLGSGPHTPEQVRRAHLTAELDAHLTEWAEQNHADPVMRAQNVPRGWKVRLHAQTATTATVVLTQIWGAVPDTEVWYTVRRSDLKITNLTDPPLRG</sequence>
<reference evidence="3 4" key="1">
    <citation type="submission" date="2024-09" db="EMBL/GenBank/DDBJ databases">
        <authorList>
            <person name="Sun Q."/>
            <person name="Mori K."/>
        </authorList>
    </citation>
    <scope>NUCLEOTIDE SEQUENCE [LARGE SCALE GENOMIC DNA]</scope>
    <source>
        <strain evidence="3 4">JCM 4362</strain>
    </source>
</reference>
<evidence type="ECO:0000313" key="3">
    <source>
        <dbReference type="EMBL" id="MFB9518367.1"/>
    </source>
</evidence>
<dbReference type="EMBL" id="JBHMCR010000001">
    <property type="protein sequence ID" value="MFB9518367.1"/>
    <property type="molecule type" value="Genomic_DNA"/>
</dbReference>
<accession>A0ABV5P588</accession>
<feature type="region of interest" description="Disordered" evidence="1">
    <location>
        <begin position="28"/>
        <end position="61"/>
    </location>
</feature>
<keyword evidence="2" id="KW-0732">Signal</keyword>
<gene>
    <name evidence="3" type="ORF">ACFFTU_00080</name>
</gene>
<feature type="compositionally biased region" description="Low complexity" evidence="1">
    <location>
        <begin position="28"/>
        <end position="55"/>
    </location>
</feature>
<proteinExistence type="predicted"/>
<dbReference type="Gene3D" id="3.10.450.50">
    <property type="match status" value="1"/>
</dbReference>
<organism evidence="3 4">
    <name type="scientific">Streptomyces cremeus</name>
    <dbReference type="NCBI Taxonomy" id="66881"/>
    <lineage>
        <taxon>Bacteria</taxon>
        <taxon>Bacillati</taxon>
        <taxon>Actinomycetota</taxon>
        <taxon>Actinomycetes</taxon>
        <taxon>Kitasatosporales</taxon>
        <taxon>Streptomycetaceae</taxon>
        <taxon>Streptomyces</taxon>
    </lineage>
</organism>
<evidence type="ECO:0000313" key="4">
    <source>
        <dbReference type="Proteomes" id="UP001589718"/>
    </source>
</evidence>
<feature type="signal peptide" evidence="2">
    <location>
        <begin position="1"/>
        <end position="30"/>
    </location>
</feature>
<protein>
    <submittedName>
        <fullName evidence="3">Uncharacterized protein</fullName>
    </submittedName>
</protein>
<feature type="chain" id="PRO_5045690574" evidence="2">
    <location>
        <begin position="31"/>
        <end position="173"/>
    </location>
</feature>